<dbReference type="OrthoDB" id="9792692at2"/>
<evidence type="ECO:0000256" key="3">
    <source>
        <dbReference type="ARBA" id="ARBA00022605"/>
    </source>
</evidence>
<dbReference type="EC" id="1.1.1.25" evidence="2 8"/>
<protein>
    <recommendedName>
        <fullName evidence="2 8">Shikimate dehydrogenase (NADP(+))</fullName>
        <shortName evidence="8">SDH</shortName>
        <ecNumber evidence="2 8">1.1.1.25</ecNumber>
    </recommendedName>
</protein>
<evidence type="ECO:0000256" key="8">
    <source>
        <dbReference type="HAMAP-Rule" id="MF_00222"/>
    </source>
</evidence>
<feature type="domain" description="Shikimate dehydrogenase substrate binding N-terminal" evidence="10">
    <location>
        <begin position="14"/>
        <end position="95"/>
    </location>
</feature>
<gene>
    <name evidence="8" type="primary">aroE</name>
    <name evidence="11" type="ORF">SAMN03080606_00843</name>
</gene>
<dbReference type="HAMAP" id="MF_00222">
    <property type="entry name" value="Shikimate_DH_AroE"/>
    <property type="match status" value="1"/>
</dbReference>
<feature type="binding site" evidence="8">
    <location>
        <begin position="155"/>
        <end position="160"/>
    </location>
    <ligand>
        <name>NADP(+)</name>
        <dbReference type="ChEBI" id="CHEBI:58349"/>
    </ligand>
</feature>
<evidence type="ECO:0000259" key="9">
    <source>
        <dbReference type="Pfam" id="PF01488"/>
    </source>
</evidence>
<dbReference type="InterPro" id="IPR013708">
    <property type="entry name" value="Shikimate_DH-bd_N"/>
</dbReference>
<feature type="binding site" evidence="8">
    <location>
        <begin position="22"/>
        <end position="24"/>
    </location>
    <ligand>
        <name>shikimate</name>
        <dbReference type="ChEBI" id="CHEBI:36208"/>
    </ligand>
</feature>
<keyword evidence="3 8" id="KW-0028">Amino-acid biosynthesis</keyword>
<dbReference type="InterPro" id="IPR046346">
    <property type="entry name" value="Aminoacid_DH-like_N_sf"/>
</dbReference>
<proteinExistence type="inferred from homology"/>
<evidence type="ECO:0000313" key="12">
    <source>
        <dbReference type="Proteomes" id="UP000198636"/>
    </source>
</evidence>
<dbReference type="GO" id="GO:0009423">
    <property type="term" value="P:chorismate biosynthetic process"/>
    <property type="evidence" value="ECO:0007669"/>
    <property type="project" value="UniProtKB-UniRule"/>
</dbReference>
<keyword evidence="6 8" id="KW-0057">Aromatic amino acid biosynthesis</keyword>
<dbReference type="GO" id="GO:0004764">
    <property type="term" value="F:shikimate 3-dehydrogenase (NADP+) activity"/>
    <property type="evidence" value="ECO:0007669"/>
    <property type="project" value="UniProtKB-UniRule"/>
</dbReference>
<dbReference type="STRING" id="1120976.SAMN03080606_00843"/>
<feature type="binding site" evidence="8">
    <location>
        <position position="223"/>
    </location>
    <ligand>
        <name>NADP(+)</name>
        <dbReference type="ChEBI" id="CHEBI:58349"/>
    </ligand>
</feature>
<comment type="function">
    <text evidence="8">Involved in the biosynthesis of the chorismate, which leads to the biosynthesis of aromatic amino acids. Catalyzes the reversible NADPH linked reduction of 3-dehydroshikimate (DHSA) to yield shikimate (SA).</text>
</comment>
<feature type="binding site" evidence="8">
    <location>
        <position position="68"/>
    </location>
    <ligand>
        <name>shikimate</name>
        <dbReference type="ChEBI" id="CHEBI:36208"/>
    </ligand>
</feature>
<keyword evidence="4 8" id="KW-0521">NADP</keyword>
<evidence type="ECO:0000259" key="10">
    <source>
        <dbReference type="Pfam" id="PF08501"/>
    </source>
</evidence>
<dbReference type="Gene3D" id="3.40.50.10860">
    <property type="entry name" value="Leucine Dehydrogenase, chain A, domain 1"/>
    <property type="match status" value="1"/>
</dbReference>
<dbReference type="EMBL" id="FMUS01000004">
    <property type="protein sequence ID" value="SCY11510.1"/>
    <property type="molecule type" value="Genomic_DNA"/>
</dbReference>
<dbReference type="Pfam" id="PF01488">
    <property type="entry name" value="Shikimate_DH"/>
    <property type="match status" value="1"/>
</dbReference>
<name>A0A1G5DAQ3_9FIRM</name>
<dbReference type="InterPro" id="IPR011342">
    <property type="entry name" value="Shikimate_DH"/>
</dbReference>
<feature type="binding site" evidence="8">
    <location>
        <begin position="132"/>
        <end position="136"/>
    </location>
    <ligand>
        <name>NADP(+)</name>
        <dbReference type="ChEBI" id="CHEBI:58349"/>
    </ligand>
</feature>
<dbReference type="Pfam" id="PF08501">
    <property type="entry name" value="Shikimate_dh_N"/>
    <property type="match status" value="1"/>
</dbReference>
<dbReference type="CDD" id="cd01065">
    <property type="entry name" value="NAD_bind_Shikimate_DH"/>
    <property type="match status" value="1"/>
</dbReference>
<evidence type="ECO:0000256" key="1">
    <source>
        <dbReference type="ARBA" id="ARBA00004871"/>
    </source>
</evidence>
<dbReference type="GO" id="GO:0019632">
    <property type="term" value="P:shikimate metabolic process"/>
    <property type="evidence" value="ECO:0007669"/>
    <property type="project" value="InterPro"/>
</dbReference>
<organism evidence="11 12">
    <name type="scientific">Alkaliphilus peptidifermentans DSM 18978</name>
    <dbReference type="NCBI Taxonomy" id="1120976"/>
    <lineage>
        <taxon>Bacteria</taxon>
        <taxon>Bacillati</taxon>
        <taxon>Bacillota</taxon>
        <taxon>Clostridia</taxon>
        <taxon>Peptostreptococcales</taxon>
        <taxon>Natronincolaceae</taxon>
        <taxon>Alkaliphilus</taxon>
    </lineage>
</organism>
<dbReference type="PANTHER" id="PTHR21089:SF1">
    <property type="entry name" value="BIFUNCTIONAL 3-DEHYDROQUINATE DEHYDRATASE_SHIKIMATE DEHYDROGENASE, CHLOROPLASTIC"/>
    <property type="match status" value="1"/>
</dbReference>
<feature type="active site" description="Proton acceptor" evidence="8">
    <location>
        <position position="72"/>
    </location>
</feature>
<feature type="binding site" evidence="8">
    <location>
        <position position="246"/>
    </location>
    <ligand>
        <name>NADP(+)</name>
        <dbReference type="ChEBI" id="CHEBI:58349"/>
    </ligand>
</feature>
<comment type="subunit">
    <text evidence="8">Homodimer.</text>
</comment>
<reference evidence="11 12" key="1">
    <citation type="submission" date="2016-10" db="EMBL/GenBank/DDBJ databases">
        <authorList>
            <person name="de Groot N.N."/>
        </authorList>
    </citation>
    <scope>NUCLEOTIDE SEQUENCE [LARGE SCALE GENOMIC DNA]</scope>
    <source>
        <strain evidence="11 12">DSM 18978</strain>
    </source>
</reference>
<dbReference type="GO" id="GO:0050661">
    <property type="term" value="F:NADP binding"/>
    <property type="evidence" value="ECO:0007669"/>
    <property type="project" value="InterPro"/>
</dbReference>
<dbReference type="AlphaFoldDB" id="A0A1G5DAQ3"/>
<keyword evidence="5 8" id="KW-0560">Oxidoreductase</keyword>
<dbReference type="InterPro" id="IPR036291">
    <property type="entry name" value="NAD(P)-bd_dom_sf"/>
</dbReference>
<keyword evidence="12" id="KW-1185">Reference proteome</keyword>
<comment type="pathway">
    <text evidence="1 8">Metabolic intermediate biosynthesis; chorismate biosynthesis; chorismate from D-erythrose 4-phosphate and phosphoenolpyruvate: step 4/7.</text>
</comment>
<feature type="binding site" evidence="8">
    <location>
        <position position="93"/>
    </location>
    <ligand>
        <name>shikimate</name>
        <dbReference type="ChEBI" id="CHEBI:36208"/>
    </ligand>
</feature>
<evidence type="ECO:0000256" key="5">
    <source>
        <dbReference type="ARBA" id="ARBA00023002"/>
    </source>
</evidence>
<dbReference type="SUPFAM" id="SSF51735">
    <property type="entry name" value="NAD(P)-binding Rossmann-fold domains"/>
    <property type="match status" value="1"/>
</dbReference>
<accession>A0A1G5DAQ3</accession>
<dbReference type="PANTHER" id="PTHR21089">
    <property type="entry name" value="SHIKIMATE DEHYDROGENASE"/>
    <property type="match status" value="1"/>
</dbReference>
<dbReference type="NCBIfam" id="TIGR00507">
    <property type="entry name" value="aroE"/>
    <property type="match status" value="1"/>
</dbReference>
<evidence type="ECO:0000256" key="2">
    <source>
        <dbReference type="ARBA" id="ARBA00012962"/>
    </source>
</evidence>
<dbReference type="RefSeq" id="WP_091540327.1">
    <property type="nucleotide sequence ID" value="NZ_FMUS01000004.1"/>
</dbReference>
<dbReference type="InterPro" id="IPR006151">
    <property type="entry name" value="Shikm_DH/Glu-tRNA_Rdtase"/>
</dbReference>
<comment type="similarity">
    <text evidence="8">Belongs to the shikimate dehydrogenase family.</text>
</comment>
<dbReference type="GO" id="GO:0009073">
    <property type="term" value="P:aromatic amino acid family biosynthetic process"/>
    <property type="evidence" value="ECO:0007669"/>
    <property type="project" value="UniProtKB-KW"/>
</dbReference>
<dbReference type="SUPFAM" id="SSF53223">
    <property type="entry name" value="Aminoacid dehydrogenase-like, N-terminal domain"/>
    <property type="match status" value="1"/>
</dbReference>
<evidence type="ECO:0000256" key="6">
    <source>
        <dbReference type="ARBA" id="ARBA00023141"/>
    </source>
</evidence>
<sequence length="284" mass="32136">METVVSSKTKLYAVIGDPISHSLSPDIHNRVFREMKLNRNYISLKIQPSYLKESLSIMKDNFDGFNVTQPHKEKIIPFLEELDERAKTYGAVNTVKLENNMYKGYNTDGYGFMRSLEAERINIAGEKVLILGAGGAARVIAYEMLLIGCKVTIANRTIEKAQELKKDLMITTGATNIDVATLNNIEGSYKIVINTTPIGMKATLDSMVIEERLFKNVETAYDLIYNPYKTKFLETAERNGCRILNGFSMLFYQAIKSQEIWMNTTICSSIATSIFKEIEESIFK</sequence>
<dbReference type="Proteomes" id="UP000198636">
    <property type="component" value="Unassembled WGS sequence"/>
</dbReference>
<evidence type="ECO:0000256" key="4">
    <source>
        <dbReference type="ARBA" id="ARBA00022857"/>
    </source>
</evidence>
<evidence type="ECO:0000256" key="7">
    <source>
        <dbReference type="ARBA" id="ARBA00049442"/>
    </source>
</evidence>
<dbReference type="GO" id="GO:0008652">
    <property type="term" value="P:amino acid biosynthetic process"/>
    <property type="evidence" value="ECO:0007669"/>
    <property type="project" value="UniProtKB-KW"/>
</dbReference>
<dbReference type="UniPathway" id="UPA00053">
    <property type="reaction ID" value="UER00087"/>
</dbReference>
<feature type="binding site" evidence="8">
    <location>
        <position position="84"/>
    </location>
    <ligand>
        <name>NADP(+)</name>
        <dbReference type="ChEBI" id="CHEBI:58349"/>
    </ligand>
</feature>
<dbReference type="InterPro" id="IPR022893">
    <property type="entry name" value="Shikimate_DH_fam"/>
</dbReference>
<dbReference type="Gene3D" id="3.40.50.720">
    <property type="entry name" value="NAD(P)-binding Rossmann-like Domain"/>
    <property type="match status" value="1"/>
</dbReference>
<dbReference type="GO" id="GO:0005829">
    <property type="term" value="C:cytosol"/>
    <property type="evidence" value="ECO:0007669"/>
    <property type="project" value="TreeGrafter"/>
</dbReference>
<evidence type="ECO:0000313" key="11">
    <source>
        <dbReference type="EMBL" id="SCY11510.1"/>
    </source>
</evidence>
<feature type="binding site" evidence="8">
    <location>
        <position position="225"/>
    </location>
    <ligand>
        <name>shikimate</name>
        <dbReference type="ChEBI" id="CHEBI:36208"/>
    </ligand>
</feature>
<feature type="binding site" evidence="8">
    <location>
        <position position="253"/>
    </location>
    <ligand>
        <name>shikimate</name>
        <dbReference type="ChEBI" id="CHEBI:36208"/>
    </ligand>
</feature>
<feature type="binding site" evidence="8">
    <location>
        <position position="108"/>
    </location>
    <ligand>
        <name>shikimate</name>
        <dbReference type="ChEBI" id="CHEBI:36208"/>
    </ligand>
</feature>
<feature type="domain" description="Quinate/shikimate 5-dehydrogenase/glutamyl-tRNA reductase" evidence="9">
    <location>
        <begin position="122"/>
        <end position="196"/>
    </location>
</feature>
<comment type="catalytic activity">
    <reaction evidence="7 8">
        <text>shikimate + NADP(+) = 3-dehydroshikimate + NADPH + H(+)</text>
        <dbReference type="Rhea" id="RHEA:17737"/>
        <dbReference type="ChEBI" id="CHEBI:15378"/>
        <dbReference type="ChEBI" id="CHEBI:16630"/>
        <dbReference type="ChEBI" id="CHEBI:36208"/>
        <dbReference type="ChEBI" id="CHEBI:57783"/>
        <dbReference type="ChEBI" id="CHEBI:58349"/>
        <dbReference type="EC" id="1.1.1.25"/>
    </reaction>
</comment>